<dbReference type="AlphaFoldDB" id="A0A1I8HZL3"/>
<dbReference type="InterPro" id="IPR050357">
    <property type="entry name" value="Arrestin_domain-protein"/>
</dbReference>
<accession>A0A1I8HZL3</accession>
<dbReference type="Pfam" id="PF02752">
    <property type="entry name" value="Arrestin_C"/>
    <property type="match status" value="1"/>
</dbReference>
<dbReference type="SMART" id="SM01017">
    <property type="entry name" value="Arrestin_C"/>
    <property type="match status" value="2"/>
</dbReference>
<feature type="domain" description="Arrestin C-terminal-like" evidence="3">
    <location>
        <begin position="124"/>
        <end position="338"/>
    </location>
</feature>
<feature type="compositionally biased region" description="Basic and acidic residues" evidence="2">
    <location>
        <begin position="97"/>
        <end position="107"/>
    </location>
</feature>
<reference evidence="5" key="1">
    <citation type="submission" date="2016-11" db="UniProtKB">
        <authorList>
            <consortium name="WormBaseParasite"/>
        </authorList>
    </citation>
    <scope>IDENTIFICATION</scope>
</reference>
<dbReference type="GO" id="GO:0005737">
    <property type="term" value="C:cytoplasm"/>
    <property type="evidence" value="ECO:0007669"/>
    <property type="project" value="TreeGrafter"/>
</dbReference>
<name>A0A1I8HZL3_9PLAT</name>
<dbReference type="InterPro" id="IPR011022">
    <property type="entry name" value="Arrestin_C-like"/>
</dbReference>
<dbReference type="InterPro" id="IPR011021">
    <property type="entry name" value="Arrestin-like_N"/>
</dbReference>
<dbReference type="Pfam" id="PF00339">
    <property type="entry name" value="Arrestin_N"/>
    <property type="match status" value="1"/>
</dbReference>
<organism evidence="4 5">
    <name type="scientific">Macrostomum lignano</name>
    <dbReference type="NCBI Taxonomy" id="282301"/>
    <lineage>
        <taxon>Eukaryota</taxon>
        <taxon>Metazoa</taxon>
        <taxon>Spiralia</taxon>
        <taxon>Lophotrochozoa</taxon>
        <taxon>Platyhelminthes</taxon>
        <taxon>Rhabditophora</taxon>
        <taxon>Macrostomorpha</taxon>
        <taxon>Macrostomida</taxon>
        <taxon>Macrostomidae</taxon>
        <taxon>Macrostomum</taxon>
    </lineage>
</organism>
<feature type="compositionally biased region" description="Basic and acidic residues" evidence="2">
    <location>
        <begin position="42"/>
        <end position="56"/>
    </location>
</feature>
<dbReference type="PANTHER" id="PTHR11188:SF176">
    <property type="entry name" value="ARRESTIN DOMAIN-CONTAINING PROTEIN 1"/>
    <property type="match status" value="1"/>
</dbReference>
<evidence type="ECO:0000256" key="1">
    <source>
        <dbReference type="ARBA" id="ARBA00005298"/>
    </source>
</evidence>
<feature type="region of interest" description="Disordered" evidence="2">
    <location>
        <begin position="42"/>
        <end position="107"/>
    </location>
</feature>
<feature type="domain" description="Arrestin C-terminal-like" evidence="3">
    <location>
        <begin position="375"/>
        <end position="504"/>
    </location>
</feature>
<evidence type="ECO:0000256" key="2">
    <source>
        <dbReference type="SAM" id="MobiDB-lite"/>
    </source>
</evidence>
<evidence type="ECO:0000259" key="3">
    <source>
        <dbReference type="SMART" id="SM01017"/>
    </source>
</evidence>
<evidence type="ECO:0000313" key="5">
    <source>
        <dbReference type="WBParaSite" id="maker-uti_cns_0009010-snap-gene-0.5-mRNA-1"/>
    </source>
</evidence>
<proteinExistence type="inferred from homology"/>
<dbReference type="PANTHER" id="PTHR11188">
    <property type="entry name" value="ARRESTIN DOMAIN CONTAINING PROTEIN"/>
    <property type="match status" value="1"/>
</dbReference>
<dbReference type="InterPro" id="IPR014752">
    <property type="entry name" value="Arrestin-like_C"/>
</dbReference>
<dbReference type="WBParaSite" id="maker-uti_cns_0009010-snap-gene-0.5-mRNA-1">
    <property type="protein sequence ID" value="maker-uti_cns_0009010-snap-gene-0.5-mRNA-1"/>
    <property type="gene ID" value="maker-uti_cns_0009010-snap-gene-0.5"/>
</dbReference>
<dbReference type="GO" id="GO:0015031">
    <property type="term" value="P:protein transport"/>
    <property type="evidence" value="ECO:0007669"/>
    <property type="project" value="TreeGrafter"/>
</dbReference>
<evidence type="ECO:0000313" key="4">
    <source>
        <dbReference type="Proteomes" id="UP000095280"/>
    </source>
</evidence>
<dbReference type="InterPro" id="IPR014756">
    <property type="entry name" value="Ig_E-set"/>
</dbReference>
<sequence>MHVSTGLNLTLPERALQAGSVRDCPGRAAEGWTEGERLALLEADGHSEGKRERCDPGRTGTPRSRKARGTAAVSGADSHSEPARESPSRLNQLKPARPADRAVRMHQKKQVDEKVIVAQATTLDSGRIQVRLHLEKRGLVPGEAIDLRDSLINTSKTDFDSIAFKPTQLSSRWWCSSQTLKALWSWSYIFSAMKVQTLEILFDDASENPRAVYRSGQTVALRVHLVLREPVKCRAIYVKLFGNSYVHWTERKQSGKSSYTKHYSSEEIYIEQKVPVFTPSGTGPNAEHHPAGEYYYPLTFQIPPTAPNSFEGDVGRIRYYVKASIDRPWKFDNYTQAFYTVIRDFDLNTRPMDAIGPFSTENEFDVNCCYCFNCCFGKLLVRVQLPKRGFVPGEQVRVTGEIANTSGTELESVSLEIYQRCVFHATSKSRSTTRVASSVDLPGVAKGASIYLDHLLPVNPMPSSHIEGCNNIEMFYYFRVNADGGCCLSMKEECCELLIGTVPLWSSMPWGQGPGYGYDGPMMAITSQPPAPAVPPPPTYEECMFGRVNMDPEEGAGKNVNGTSQWAPSYPVFAMATAPPPQ</sequence>
<protein>
    <submittedName>
        <fullName evidence="5">Arrestin_C domain-containing protein</fullName>
    </submittedName>
</protein>
<keyword evidence="4" id="KW-1185">Reference proteome</keyword>
<feature type="compositionally biased region" description="Basic and acidic residues" evidence="2">
    <location>
        <begin position="78"/>
        <end position="87"/>
    </location>
</feature>
<dbReference type="SUPFAM" id="SSF81296">
    <property type="entry name" value="E set domains"/>
    <property type="match status" value="2"/>
</dbReference>
<dbReference type="Proteomes" id="UP000095280">
    <property type="component" value="Unplaced"/>
</dbReference>
<comment type="similarity">
    <text evidence="1">Belongs to the arrestin family.</text>
</comment>
<dbReference type="Gene3D" id="2.60.40.640">
    <property type="match status" value="2"/>
</dbReference>